<dbReference type="GeneID" id="33358317"/>
<dbReference type="InterPro" id="IPR036787">
    <property type="entry name" value="T_IF-3_N_sf"/>
</dbReference>
<dbReference type="FunFam" id="3.10.20.80:FF:000001">
    <property type="entry name" value="Translation initiation factor IF-3"/>
    <property type="match status" value="1"/>
</dbReference>
<gene>
    <name evidence="4 7" type="primary">infC</name>
</gene>
<dbReference type="EMBL" id="MF101437">
    <property type="protein sequence ID" value="ARW65375.1"/>
    <property type="molecule type" value="Genomic_DNA"/>
</dbReference>
<dbReference type="FunFam" id="3.30.110.10:FF:000001">
    <property type="entry name" value="Translation initiation factor IF-3"/>
    <property type="match status" value="1"/>
</dbReference>
<dbReference type="Gene3D" id="3.30.110.10">
    <property type="entry name" value="Translation initiation factor 3 (IF-3), C-terminal domain"/>
    <property type="match status" value="1"/>
</dbReference>
<name>A0A1Z1MHT3_MELHR</name>
<dbReference type="GO" id="GO:0009507">
    <property type="term" value="C:chloroplast"/>
    <property type="evidence" value="ECO:0007669"/>
    <property type="project" value="UniProtKB-SubCell"/>
</dbReference>
<dbReference type="SUPFAM" id="SSF55200">
    <property type="entry name" value="Translation initiation factor IF3, C-terminal domain"/>
    <property type="match status" value="1"/>
</dbReference>
<dbReference type="InterPro" id="IPR019814">
    <property type="entry name" value="Translation_initiation_fac_3_N"/>
</dbReference>
<dbReference type="HAMAP" id="MF_00080">
    <property type="entry name" value="IF_3"/>
    <property type="match status" value="1"/>
</dbReference>
<geneLocation type="chloroplast" evidence="7"/>
<evidence type="ECO:0000256" key="1">
    <source>
        <dbReference type="ARBA" id="ARBA00005439"/>
    </source>
</evidence>
<dbReference type="SUPFAM" id="SSF54364">
    <property type="entry name" value="Translation initiation factor IF3, N-terminal domain"/>
    <property type="match status" value="1"/>
</dbReference>
<keyword evidence="7" id="KW-0934">Plastid</keyword>
<evidence type="ECO:0000256" key="2">
    <source>
        <dbReference type="ARBA" id="ARBA00022540"/>
    </source>
</evidence>
<dbReference type="NCBIfam" id="TIGR00168">
    <property type="entry name" value="infC"/>
    <property type="match status" value="1"/>
</dbReference>
<evidence type="ECO:0000313" key="7">
    <source>
        <dbReference type="EMBL" id="ARW65375.1"/>
    </source>
</evidence>
<dbReference type="Gene3D" id="3.10.20.80">
    <property type="entry name" value="Translation initiation factor 3 (IF-3), N-terminal domain"/>
    <property type="match status" value="1"/>
</dbReference>
<feature type="domain" description="Translation initiation factor 3 N-terminal" evidence="6">
    <location>
        <begin position="11"/>
        <end position="80"/>
    </location>
</feature>
<accession>A0A1Z1MHT3</accession>
<feature type="domain" description="Translation initiation factor 3 C-terminal" evidence="5">
    <location>
        <begin position="89"/>
        <end position="172"/>
    </location>
</feature>
<proteinExistence type="inferred from homology"/>
<sequence length="175" mass="20188">MKKKYDNEFLINESISYPQIRLINSTGEQIGIYSSNEALNLALQEGLDLVLISDKSQPPVCKIIDYGKYKFSQEKKAKEAKKKQHNTILKEVKMRYKIEEHDYKVRINQALRFLQAGDKVKATIILKGREIQHTNLAIELLKKMAIDLKDNSTIQQTPTKDGRNITMILNPNKKL</sequence>
<dbReference type="Pfam" id="PF00707">
    <property type="entry name" value="IF3_C"/>
    <property type="match status" value="1"/>
</dbReference>
<evidence type="ECO:0000256" key="3">
    <source>
        <dbReference type="ARBA" id="ARBA00022917"/>
    </source>
</evidence>
<dbReference type="GO" id="GO:0016020">
    <property type="term" value="C:membrane"/>
    <property type="evidence" value="ECO:0007669"/>
    <property type="project" value="TreeGrafter"/>
</dbReference>
<keyword evidence="3 4" id="KW-0648">Protein biosynthesis</keyword>
<dbReference type="Pfam" id="PF05198">
    <property type="entry name" value="IF3_N"/>
    <property type="match status" value="1"/>
</dbReference>
<comment type="subcellular location">
    <subcellularLocation>
        <location evidence="4">Plastid</location>
        <location evidence="4">Chloroplast</location>
    </subcellularLocation>
</comment>
<dbReference type="AlphaFoldDB" id="A0A1Z1MHT3"/>
<keyword evidence="7" id="KW-0150">Chloroplast</keyword>
<dbReference type="GO" id="GO:0032790">
    <property type="term" value="P:ribosome disassembly"/>
    <property type="evidence" value="ECO:0007669"/>
    <property type="project" value="TreeGrafter"/>
</dbReference>
<comment type="subunit">
    <text evidence="4">Monomer.</text>
</comment>
<dbReference type="PANTHER" id="PTHR10938">
    <property type="entry name" value="TRANSLATION INITIATION FACTOR IF-3"/>
    <property type="match status" value="1"/>
</dbReference>
<dbReference type="GO" id="GO:0043022">
    <property type="term" value="F:ribosome binding"/>
    <property type="evidence" value="ECO:0007669"/>
    <property type="project" value="TreeGrafter"/>
</dbReference>
<dbReference type="InterPro" id="IPR001288">
    <property type="entry name" value="Translation_initiation_fac_3"/>
</dbReference>
<dbReference type="PANTHER" id="PTHR10938:SF0">
    <property type="entry name" value="TRANSLATION INITIATION FACTOR IF-3, MITOCHONDRIAL"/>
    <property type="match status" value="1"/>
</dbReference>
<evidence type="ECO:0000259" key="6">
    <source>
        <dbReference type="Pfam" id="PF05198"/>
    </source>
</evidence>
<dbReference type="GO" id="GO:0005829">
    <property type="term" value="C:cytosol"/>
    <property type="evidence" value="ECO:0007669"/>
    <property type="project" value="TreeGrafter"/>
</dbReference>
<evidence type="ECO:0000256" key="4">
    <source>
        <dbReference type="HAMAP-Rule" id="MF_00080"/>
    </source>
</evidence>
<dbReference type="InterPro" id="IPR036788">
    <property type="entry name" value="T_IF-3_C_sf"/>
</dbReference>
<comment type="similarity">
    <text evidence="1 4">Belongs to the IF-3 family.</text>
</comment>
<dbReference type="RefSeq" id="YP_009396166.1">
    <property type="nucleotide sequence ID" value="NC_035281.1"/>
</dbReference>
<organism evidence="7">
    <name type="scientific">Melanothamnus harveyi</name>
    <name type="common">Filamentous red alga</name>
    <name type="synonym">Neosiphonia harveyi</name>
    <dbReference type="NCBI Taxonomy" id="397005"/>
    <lineage>
        <taxon>Eukaryota</taxon>
        <taxon>Rhodophyta</taxon>
        <taxon>Florideophyceae</taxon>
        <taxon>Rhodymeniophycidae</taxon>
        <taxon>Ceramiales</taxon>
        <taxon>Rhodomelaceae</taxon>
        <taxon>Polysiphonioideae</taxon>
        <taxon>Melanothamnus</taxon>
    </lineage>
</organism>
<protein>
    <recommendedName>
        <fullName evidence="4">Translation initiation factor IF-3, chloroplastic</fullName>
    </recommendedName>
</protein>
<reference evidence="7" key="1">
    <citation type="journal article" date="2017" name="J. Phycol.">
        <title>Analysis of chloroplast genomes and a supermatrix inform reclassification of the Rhodomelaceae (Rhodophyta).</title>
        <authorList>
            <person name="Diaz-Tapia P."/>
            <person name="Maggs C.A."/>
            <person name="West J.A."/>
            <person name="Verbruggen H."/>
        </authorList>
    </citation>
    <scope>NUCLEOTIDE SEQUENCE</scope>
    <source>
        <strain evidence="7">PD890</strain>
    </source>
</reference>
<keyword evidence="2 4" id="KW-0396">Initiation factor</keyword>
<dbReference type="GO" id="GO:0003743">
    <property type="term" value="F:translation initiation factor activity"/>
    <property type="evidence" value="ECO:0007669"/>
    <property type="project" value="UniProtKB-UniRule"/>
</dbReference>
<evidence type="ECO:0000259" key="5">
    <source>
        <dbReference type="Pfam" id="PF00707"/>
    </source>
</evidence>
<comment type="function">
    <text evidence="4">IF-3 binds to the 30S ribosomal subunit and shifts the equilibrium between 70S ribosomes and their 50S and 30S subunits in favor of the free subunits, thus enhancing the availability of 30S subunits on which protein synthesis initiation begins.</text>
</comment>
<dbReference type="InterPro" id="IPR019815">
    <property type="entry name" value="Translation_initiation_fac_3_C"/>
</dbReference>